<dbReference type="EnsemblMetazoa" id="AMIN001284-RA">
    <property type="protein sequence ID" value="AMIN001284-PA"/>
    <property type="gene ID" value="AMIN001284"/>
</dbReference>
<dbReference type="PANTHER" id="PTHR47331:SF5">
    <property type="entry name" value="RIBONUCLEASE H"/>
    <property type="match status" value="1"/>
</dbReference>
<dbReference type="AlphaFoldDB" id="A0A182VT93"/>
<protein>
    <recommendedName>
        <fullName evidence="3">Peptidase A2 domain-containing protein</fullName>
    </recommendedName>
</protein>
<evidence type="ECO:0008006" key="3">
    <source>
        <dbReference type="Google" id="ProtNLM"/>
    </source>
</evidence>
<dbReference type="VEuPathDB" id="VectorBase:AMIN001284"/>
<proteinExistence type="predicted"/>
<dbReference type="Proteomes" id="UP000075920">
    <property type="component" value="Unassembled WGS sequence"/>
</dbReference>
<dbReference type="STRING" id="112268.A0A182VT93"/>
<reference evidence="2" key="1">
    <citation type="submission" date="2013-03" db="EMBL/GenBank/DDBJ databases">
        <title>The Genome Sequence of Anopheles minimus MINIMUS1.</title>
        <authorList>
            <consortium name="The Broad Institute Genomics Platform"/>
            <person name="Neafsey D.E."/>
            <person name="Walton C."/>
            <person name="Walker B."/>
            <person name="Young S.K."/>
            <person name="Zeng Q."/>
            <person name="Gargeya S."/>
            <person name="Fitzgerald M."/>
            <person name="Haas B."/>
            <person name="Abouelleil A."/>
            <person name="Allen A.W."/>
            <person name="Alvarado L."/>
            <person name="Arachchi H.M."/>
            <person name="Berlin A.M."/>
            <person name="Chapman S.B."/>
            <person name="Gainer-Dewar J."/>
            <person name="Goldberg J."/>
            <person name="Griggs A."/>
            <person name="Gujja S."/>
            <person name="Hansen M."/>
            <person name="Howarth C."/>
            <person name="Imamovic A."/>
            <person name="Ireland A."/>
            <person name="Larimer J."/>
            <person name="McCowan C."/>
            <person name="Murphy C."/>
            <person name="Pearson M."/>
            <person name="Poon T.W."/>
            <person name="Priest M."/>
            <person name="Roberts A."/>
            <person name="Saif S."/>
            <person name="Shea T."/>
            <person name="Sisk P."/>
            <person name="Sykes S."/>
            <person name="Wortman J."/>
            <person name="Nusbaum C."/>
            <person name="Birren B."/>
        </authorList>
    </citation>
    <scope>NUCLEOTIDE SEQUENCE [LARGE SCALE GENOMIC DNA]</scope>
    <source>
        <strain evidence="2">MINIMUS1</strain>
    </source>
</reference>
<dbReference type="InterPro" id="IPR005312">
    <property type="entry name" value="DUF1759"/>
</dbReference>
<dbReference type="Pfam" id="PF03564">
    <property type="entry name" value="DUF1759"/>
    <property type="match status" value="1"/>
</dbReference>
<name>A0A182VT93_9DIPT</name>
<sequence length="454" mass="50413">MSTSESEESFHGFAEAGPEETMVVSIAKELALLKAERDSLLRCVARIEAFAKDPQGGSRELVIARAQRLEKCWESFQNITREVRRLSGPVNVEENDALFDMVDERVTVLMGRLKALEAAECSVKAESMTMKETQGSLKLPRITLPSFAASYQAAWSALVNRYANPYLQKKRHVNELLSWPKSKKISAGNVNALIEGFERHTKLLEQLGEEPKLWGVLLVQLLVTKLDDITQREWERTVEDSGNTDYTSLISFLRGQVKILEASNENKSEQRSVQPALSQSKVAVHVATGATAMKCVICSGDHIISKCNEFVNCSVKDRYKLVKSKRLCGNCLAPGHFKDKCVSKGRCRACTRNHHSLLHSWKPMQKEFGSGNIVSVSSSETCNTEPVKEAMITSVASPESLPARGRLSTAIVNIATNSGHVRAARALLDSGSQLNLLSQRNFNGNREFQEQQLF</sequence>
<reference evidence="1" key="2">
    <citation type="submission" date="2020-05" db="UniProtKB">
        <authorList>
            <consortium name="EnsemblMetazoa"/>
        </authorList>
    </citation>
    <scope>IDENTIFICATION</scope>
    <source>
        <strain evidence="1">MINIMUS1</strain>
    </source>
</reference>
<dbReference type="PANTHER" id="PTHR47331">
    <property type="entry name" value="PHD-TYPE DOMAIN-CONTAINING PROTEIN"/>
    <property type="match status" value="1"/>
</dbReference>
<evidence type="ECO:0000313" key="2">
    <source>
        <dbReference type="Proteomes" id="UP000075920"/>
    </source>
</evidence>
<organism evidence="1 2">
    <name type="scientific">Anopheles minimus</name>
    <dbReference type="NCBI Taxonomy" id="112268"/>
    <lineage>
        <taxon>Eukaryota</taxon>
        <taxon>Metazoa</taxon>
        <taxon>Ecdysozoa</taxon>
        <taxon>Arthropoda</taxon>
        <taxon>Hexapoda</taxon>
        <taxon>Insecta</taxon>
        <taxon>Pterygota</taxon>
        <taxon>Neoptera</taxon>
        <taxon>Endopterygota</taxon>
        <taxon>Diptera</taxon>
        <taxon>Nematocera</taxon>
        <taxon>Culicoidea</taxon>
        <taxon>Culicidae</taxon>
        <taxon>Anophelinae</taxon>
        <taxon>Anopheles</taxon>
    </lineage>
</organism>
<evidence type="ECO:0000313" key="1">
    <source>
        <dbReference type="EnsemblMetazoa" id="AMIN001284-PA"/>
    </source>
</evidence>
<keyword evidence="2" id="KW-1185">Reference proteome</keyword>
<accession>A0A182VT93</accession>